<dbReference type="InterPro" id="IPR011016">
    <property type="entry name" value="Znf_RING-CH"/>
</dbReference>
<proteinExistence type="predicted"/>
<protein>
    <recommendedName>
        <fullName evidence="2">RING-type E3 ubiquitin transferase</fullName>
        <ecNumber evidence="2">2.3.2.27</ecNumber>
    </recommendedName>
</protein>
<evidence type="ECO:0000256" key="1">
    <source>
        <dbReference type="ARBA" id="ARBA00000900"/>
    </source>
</evidence>
<dbReference type="InParanoid" id="A0A2G5EPC3"/>
<keyword evidence="6" id="KW-0833">Ubl conjugation pathway</keyword>
<dbReference type="GO" id="GO:0061630">
    <property type="term" value="F:ubiquitin protein ligase activity"/>
    <property type="evidence" value="ECO:0007669"/>
    <property type="project" value="UniProtKB-EC"/>
</dbReference>
<keyword evidence="3" id="KW-0808">Transferase</keyword>
<keyword evidence="4" id="KW-0479">Metal-binding</keyword>
<keyword evidence="7" id="KW-0862">Zinc</keyword>
<dbReference type="AlphaFoldDB" id="A0A2G5EPC3"/>
<evidence type="ECO:0000259" key="10">
    <source>
        <dbReference type="PROSITE" id="PS50089"/>
    </source>
</evidence>
<dbReference type="EC" id="2.3.2.27" evidence="2"/>
<keyword evidence="5 8" id="KW-0863">Zinc-finger</keyword>
<feature type="region of interest" description="Disordered" evidence="9">
    <location>
        <begin position="106"/>
        <end position="129"/>
    </location>
</feature>
<evidence type="ECO:0000256" key="5">
    <source>
        <dbReference type="ARBA" id="ARBA00022771"/>
    </source>
</evidence>
<dbReference type="InterPro" id="IPR001841">
    <property type="entry name" value="Znf_RING"/>
</dbReference>
<dbReference type="FunFam" id="3.30.40.10:FF:000022">
    <property type="entry name" value="E3 ubiquitin-protein ligase RING1-like"/>
    <property type="match status" value="1"/>
</dbReference>
<evidence type="ECO:0000256" key="2">
    <source>
        <dbReference type="ARBA" id="ARBA00012483"/>
    </source>
</evidence>
<comment type="catalytic activity">
    <reaction evidence="1">
        <text>S-ubiquitinyl-[E2 ubiquitin-conjugating enzyme]-L-cysteine + [acceptor protein]-L-lysine = [E2 ubiquitin-conjugating enzyme]-L-cysteine + N(6)-ubiquitinyl-[acceptor protein]-L-lysine.</text>
        <dbReference type="EC" id="2.3.2.27"/>
    </reaction>
</comment>
<dbReference type="FunCoup" id="A0A2G5EPC3">
    <property type="interactions" value="784"/>
</dbReference>
<evidence type="ECO:0000256" key="6">
    <source>
        <dbReference type="ARBA" id="ARBA00022786"/>
    </source>
</evidence>
<dbReference type="GO" id="GO:0016567">
    <property type="term" value="P:protein ubiquitination"/>
    <property type="evidence" value="ECO:0007669"/>
    <property type="project" value="TreeGrafter"/>
</dbReference>
<feature type="region of interest" description="Disordered" evidence="9">
    <location>
        <begin position="39"/>
        <end position="60"/>
    </location>
</feature>
<dbReference type="PANTHER" id="PTHR15710">
    <property type="entry name" value="E3 UBIQUITIN-PROTEIN LIGASE PRAJA"/>
    <property type="match status" value="1"/>
</dbReference>
<evidence type="ECO:0000256" key="3">
    <source>
        <dbReference type="ARBA" id="ARBA00022679"/>
    </source>
</evidence>
<evidence type="ECO:0000256" key="9">
    <source>
        <dbReference type="SAM" id="MobiDB-lite"/>
    </source>
</evidence>
<evidence type="ECO:0000313" key="12">
    <source>
        <dbReference type="Proteomes" id="UP000230069"/>
    </source>
</evidence>
<dbReference type="EMBL" id="KZ305023">
    <property type="protein sequence ID" value="PIA57593.1"/>
    <property type="molecule type" value="Genomic_DNA"/>
</dbReference>
<name>A0A2G5EPC3_AQUCA</name>
<dbReference type="Proteomes" id="UP000230069">
    <property type="component" value="Unassembled WGS sequence"/>
</dbReference>
<dbReference type="PANTHER" id="PTHR15710:SF108">
    <property type="entry name" value="OS03G0286100 PROTEIN"/>
    <property type="match status" value="1"/>
</dbReference>
<reference evidence="11 12" key="1">
    <citation type="submission" date="2017-09" db="EMBL/GenBank/DDBJ databases">
        <title>WGS assembly of Aquilegia coerulea Goldsmith.</title>
        <authorList>
            <person name="Hodges S."/>
            <person name="Kramer E."/>
            <person name="Nordborg M."/>
            <person name="Tomkins J."/>
            <person name="Borevitz J."/>
            <person name="Derieg N."/>
            <person name="Yan J."/>
            <person name="Mihaltcheva S."/>
            <person name="Hayes R.D."/>
            <person name="Rokhsar D."/>
        </authorList>
    </citation>
    <scope>NUCLEOTIDE SEQUENCE [LARGE SCALE GENOMIC DNA]</scope>
    <source>
        <strain evidence="12">cv. Goldsmith</strain>
    </source>
</reference>
<dbReference type="InterPro" id="IPR013083">
    <property type="entry name" value="Znf_RING/FYVE/PHD"/>
</dbReference>
<dbReference type="GO" id="GO:0008270">
    <property type="term" value="F:zinc ion binding"/>
    <property type="evidence" value="ECO:0007669"/>
    <property type="project" value="UniProtKB-KW"/>
</dbReference>
<accession>A0A2G5EPC3</accession>
<feature type="compositionally biased region" description="Low complexity" evidence="9">
    <location>
        <begin position="115"/>
        <end position="129"/>
    </location>
</feature>
<sequence>MAAEVADFHISLNLFEEESEVENLESISYWPYEFEHEEIYSSESDPDPDPFSPRFTDTEQQFDDEQQRSCFGSVSDSVTELNHFIRQDHHRHEVNLVSDLFDRCIENENPPNPNPNSISNSNTNSVVDNDINDDPFDEDPFFRVVDENNQVGRSNFLNLGFENHDGDENGGGFMIDDDDDDECSVDVDFFVGRRRSSRRIFVSDSDEDVNDGIIGVDFRSGEEDGLGEVQDDLGNPLCWDCLRIEDPGETNGNDLYEWEEVEDRVDDRDVLNMMMDFEERSVSASIDVEEVIERREETMRNLEWEVLLQANILDRNGELEHDLDHDDYIYPAEYDMLFGQFAENENTIHGSPPTAKSVVENLPSIVLTLNDIENKGGLCAVCKDEISTEEQAKVLPCSHYYHGDCILPWLNIRNTCPVCRFELPTDDPDYEQRRTQRSGHASSGVSQVRYDFQMFPED</sequence>
<keyword evidence="12" id="KW-1185">Reference proteome</keyword>
<dbReference type="GO" id="GO:0005737">
    <property type="term" value="C:cytoplasm"/>
    <property type="evidence" value="ECO:0007669"/>
    <property type="project" value="TreeGrafter"/>
</dbReference>
<organism evidence="11 12">
    <name type="scientific">Aquilegia coerulea</name>
    <name type="common">Rocky mountain columbine</name>
    <dbReference type="NCBI Taxonomy" id="218851"/>
    <lineage>
        <taxon>Eukaryota</taxon>
        <taxon>Viridiplantae</taxon>
        <taxon>Streptophyta</taxon>
        <taxon>Embryophyta</taxon>
        <taxon>Tracheophyta</taxon>
        <taxon>Spermatophyta</taxon>
        <taxon>Magnoliopsida</taxon>
        <taxon>Ranunculales</taxon>
        <taxon>Ranunculaceae</taxon>
        <taxon>Thalictroideae</taxon>
        <taxon>Aquilegia</taxon>
    </lineage>
</organism>
<dbReference type="OrthoDB" id="8062037at2759"/>
<evidence type="ECO:0000313" key="11">
    <source>
        <dbReference type="EMBL" id="PIA57593.1"/>
    </source>
</evidence>
<evidence type="ECO:0000256" key="4">
    <source>
        <dbReference type="ARBA" id="ARBA00022723"/>
    </source>
</evidence>
<evidence type="ECO:0000256" key="7">
    <source>
        <dbReference type="ARBA" id="ARBA00022833"/>
    </source>
</evidence>
<gene>
    <name evidence="11" type="ORF">AQUCO_00600365v1</name>
</gene>
<dbReference type="PROSITE" id="PS50089">
    <property type="entry name" value="ZF_RING_2"/>
    <property type="match status" value="1"/>
</dbReference>
<dbReference type="STRING" id="218851.A0A2G5EPC3"/>
<dbReference type="SMART" id="SM00744">
    <property type="entry name" value="RINGv"/>
    <property type="match status" value="1"/>
</dbReference>
<dbReference type="Pfam" id="PF13639">
    <property type="entry name" value="zf-RING_2"/>
    <property type="match status" value="1"/>
</dbReference>
<dbReference type="SUPFAM" id="SSF57850">
    <property type="entry name" value="RING/U-box"/>
    <property type="match status" value="1"/>
</dbReference>
<dbReference type="Gene3D" id="3.30.40.10">
    <property type="entry name" value="Zinc/RING finger domain, C3HC4 (zinc finger)"/>
    <property type="match status" value="1"/>
</dbReference>
<dbReference type="SMART" id="SM00184">
    <property type="entry name" value="RING"/>
    <property type="match status" value="1"/>
</dbReference>
<dbReference type="CDD" id="cd16454">
    <property type="entry name" value="RING-H2_PA-TM-RING"/>
    <property type="match status" value="1"/>
</dbReference>
<evidence type="ECO:0000256" key="8">
    <source>
        <dbReference type="PROSITE-ProRule" id="PRU00175"/>
    </source>
</evidence>
<feature type="domain" description="RING-type" evidence="10">
    <location>
        <begin position="379"/>
        <end position="420"/>
    </location>
</feature>